<name>A0A1I8HCH2_9PLAT</name>
<keyword evidence="1" id="KW-0677">Repeat</keyword>
<dbReference type="FunFam" id="1.10.238.10:FF:000178">
    <property type="entry name" value="Calmodulin-2 A"/>
    <property type="match status" value="1"/>
</dbReference>
<dbReference type="InterPro" id="IPR011992">
    <property type="entry name" value="EF-hand-dom_pair"/>
</dbReference>
<feature type="domain" description="EF-hand" evidence="3">
    <location>
        <begin position="136"/>
        <end position="171"/>
    </location>
</feature>
<dbReference type="CDD" id="cd00051">
    <property type="entry name" value="EFh"/>
    <property type="match status" value="1"/>
</dbReference>
<dbReference type="SUPFAM" id="SSF47473">
    <property type="entry name" value="EF-hand"/>
    <property type="match status" value="1"/>
</dbReference>
<dbReference type="WBParaSite" id="maker-uti_cns_0005354-snap-gene-0.2-mRNA-1">
    <property type="protein sequence ID" value="maker-uti_cns_0005354-snap-gene-0.2-mRNA-1"/>
    <property type="gene ID" value="maker-uti_cns_0005354-snap-gene-0.2"/>
</dbReference>
<dbReference type="InterPro" id="IPR050230">
    <property type="entry name" value="CALM/Myosin/TropC-like"/>
</dbReference>
<feature type="domain" description="EF-hand" evidence="3">
    <location>
        <begin position="100"/>
        <end position="135"/>
    </location>
</feature>
<dbReference type="PANTHER" id="PTHR23048">
    <property type="entry name" value="MYOSIN LIGHT CHAIN 1, 3"/>
    <property type="match status" value="1"/>
</dbReference>
<feature type="domain" description="EF-hand" evidence="3">
    <location>
        <begin position="23"/>
        <end position="58"/>
    </location>
</feature>
<dbReference type="GO" id="GO:0005509">
    <property type="term" value="F:calcium ion binding"/>
    <property type="evidence" value="ECO:0007669"/>
    <property type="project" value="InterPro"/>
</dbReference>
<dbReference type="SMART" id="SM00054">
    <property type="entry name" value="EFh"/>
    <property type="match status" value="4"/>
</dbReference>
<dbReference type="Gene3D" id="1.10.238.10">
    <property type="entry name" value="EF-hand"/>
    <property type="match status" value="2"/>
</dbReference>
<dbReference type="InterPro" id="IPR018247">
    <property type="entry name" value="EF_Hand_1_Ca_BS"/>
</dbReference>
<protein>
    <submittedName>
        <fullName evidence="5">Calmodulin</fullName>
    </submittedName>
</protein>
<dbReference type="InterPro" id="IPR002048">
    <property type="entry name" value="EF_hand_dom"/>
</dbReference>
<dbReference type="AlphaFoldDB" id="A0A1I8HCH2"/>
<evidence type="ECO:0000313" key="4">
    <source>
        <dbReference type="Proteomes" id="UP000095280"/>
    </source>
</evidence>
<dbReference type="GO" id="GO:0016460">
    <property type="term" value="C:myosin II complex"/>
    <property type="evidence" value="ECO:0007669"/>
    <property type="project" value="TreeGrafter"/>
</dbReference>
<evidence type="ECO:0000313" key="5">
    <source>
        <dbReference type="WBParaSite" id="maker-uti_cns_0005354-snap-gene-0.2-mRNA-1"/>
    </source>
</evidence>
<dbReference type="PANTHER" id="PTHR23048:SF0">
    <property type="entry name" value="CALMODULIN LIKE 3"/>
    <property type="match status" value="1"/>
</dbReference>
<sequence>MVVQPLMLHPHVTFQSPAFLTDQQLAEIRESFALFDKNGDGSISTEEIGEVMRSLGQMPSHSELQEMVRQVDTDGNGCIEFNEFAAMMAERYLMESELRKHERNLRKAFVVFDKDGNGLIDSSELKRVMSSLGEELTDEEIDEMIREADRNGDGYVDYNEFCLCSPSDNDGENRTVNEPEGHPSF</sequence>
<keyword evidence="2" id="KW-0106">Calcium</keyword>
<dbReference type="Proteomes" id="UP000095280">
    <property type="component" value="Unplaced"/>
</dbReference>
<accession>A0A1I8HCH2</accession>
<keyword evidence="4" id="KW-1185">Reference proteome</keyword>
<dbReference type="PROSITE" id="PS50222">
    <property type="entry name" value="EF_HAND_2"/>
    <property type="match status" value="4"/>
</dbReference>
<evidence type="ECO:0000256" key="2">
    <source>
        <dbReference type="ARBA" id="ARBA00022837"/>
    </source>
</evidence>
<evidence type="ECO:0000256" key="1">
    <source>
        <dbReference type="ARBA" id="ARBA00022737"/>
    </source>
</evidence>
<feature type="domain" description="EF-hand" evidence="3">
    <location>
        <begin position="59"/>
        <end position="94"/>
    </location>
</feature>
<dbReference type="PROSITE" id="PS00018">
    <property type="entry name" value="EF_HAND_1"/>
    <property type="match status" value="4"/>
</dbReference>
<organism evidence="4 5">
    <name type="scientific">Macrostomum lignano</name>
    <dbReference type="NCBI Taxonomy" id="282301"/>
    <lineage>
        <taxon>Eukaryota</taxon>
        <taxon>Metazoa</taxon>
        <taxon>Spiralia</taxon>
        <taxon>Lophotrochozoa</taxon>
        <taxon>Platyhelminthes</taxon>
        <taxon>Rhabditophora</taxon>
        <taxon>Macrostomorpha</taxon>
        <taxon>Macrostomida</taxon>
        <taxon>Macrostomidae</taxon>
        <taxon>Macrostomum</taxon>
    </lineage>
</organism>
<proteinExistence type="predicted"/>
<evidence type="ECO:0000259" key="3">
    <source>
        <dbReference type="PROSITE" id="PS50222"/>
    </source>
</evidence>
<reference evidence="5" key="1">
    <citation type="submission" date="2016-11" db="UniProtKB">
        <authorList>
            <consortium name="WormBaseParasite"/>
        </authorList>
    </citation>
    <scope>IDENTIFICATION</scope>
</reference>
<dbReference type="Pfam" id="PF13499">
    <property type="entry name" value="EF-hand_7"/>
    <property type="match status" value="2"/>
</dbReference>